<feature type="compositionally biased region" description="Low complexity" evidence="1">
    <location>
        <begin position="68"/>
        <end position="83"/>
    </location>
</feature>
<keyword evidence="2" id="KW-1185">Reference proteome</keyword>
<feature type="compositionally biased region" description="Low complexity" evidence="1">
    <location>
        <begin position="41"/>
        <end position="55"/>
    </location>
</feature>
<evidence type="ECO:0000313" key="2">
    <source>
        <dbReference type="Proteomes" id="UP000887572"/>
    </source>
</evidence>
<feature type="region of interest" description="Disordered" evidence="1">
    <location>
        <begin position="41"/>
        <end position="83"/>
    </location>
</feature>
<dbReference type="Proteomes" id="UP000887572">
    <property type="component" value="Unplaced"/>
</dbReference>
<evidence type="ECO:0000256" key="1">
    <source>
        <dbReference type="SAM" id="MobiDB-lite"/>
    </source>
</evidence>
<dbReference type="AlphaFoldDB" id="A0A914I8X4"/>
<evidence type="ECO:0000313" key="3">
    <source>
        <dbReference type="WBParaSite" id="Gr19_v10_g7720.t2"/>
    </source>
</evidence>
<name>A0A914I8X4_GLORO</name>
<proteinExistence type="predicted"/>
<reference evidence="3" key="1">
    <citation type="submission" date="2022-11" db="UniProtKB">
        <authorList>
            <consortium name="WormBaseParasite"/>
        </authorList>
    </citation>
    <scope>IDENTIFICATION</scope>
</reference>
<accession>A0A914I8X4</accession>
<sequence>MSSWNHLFGGMMSQVGFNPGGIAFPPNAQIVSVQQNLAQQQQHQQQQQQQSQQQQIKREAPGDGMGAVGTTSSGTASGGSSANSSAASAAAAAAAAAASMEFLTTIATKELLEELKVQSQAIVHKTISNGTDGKQLIKHYRCNRHRHQEKCPFKMLAIQSDDGTFRVYKTGDHNHAVVPSGRATGRLPGNPRTNWIPMQTVRTTEELETLRQAQRVTVHKTTFHGKNRHFRCNRHRHNERCMFKLLAVTENNDLQLCLLIDLKRARGRRPRESVPLKEVTVGRSLQPEMISSDRMPSGVFRLRSLPHLLFPLPMGVILSSSLPPPIIVHPSFRHFNYTGY</sequence>
<protein>
    <submittedName>
        <fullName evidence="3">FLYWCH-type domain-containing protein</fullName>
    </submittedName>
</protein>
<organism evidence="2 3">
    <name type="scientific">Globodera rostochiensis</name>
    <name type="common">Golden nematode worm</name>
    <name type="synonym">Heterodera rostochiensis</name>
    <dbReference type="NCBI Taxonomy" id="31243"/>
    <lineage>
        <taxon>Eukaryota</taxon>
        <taxon>Metazoa</taxon>
        <taxon>Ecdysozoa</taxon>
        <taxon>Nematoda</taxon>
        <taxon>Chromadorea</taxon>
        <taxon>Rhabditida</taxon>
        <taxon>Tylenchina</taxon>
        <taxon>Tylenchomorpha</taxon>
        <taxon>Tylenchoidea</taxon>
        <taxon>Heteroderidae</taxon>
        <taxon>Heteroderinae</taxon>
        <taxon>Globodera</taxon>
    </lineage>
</organism>
<dbReference type="WBParaSite" id="Gr19_v10_g7720.t2">
    <property type="protein sequence ID" value="Gr19_v10_g7720.t2"/>
    <property type="gene ID" value="Gr19_v10_g7720"/>
</dbReference>